<protein>
    <submittedName>
        <fullName evidence="2">Uncharacterized protein</fullName>
    </submittedName>
</protein>
<organism evidence="2 3">
    <name type="scientific">Aegilops tauschii subsp. strangulata</name>
    <name type="common">Goatgrass</name>
    <dbReference type="NCBI Taxonomy" id="200361"/>
    <lineage>
        <taxon>Eukaryota</taxon>
        <taxon>Viridiplantae</taxon>
        <taxon>Streptophyta</taxon>
        <taxon>Embryophyta</taxon>
        <taxon>Tracheophyta</taxon>
        <taxon>Spermatophyta</taxon>
        <taxon>Magnoliopsida</taxon>
        <taxon>Liliopsida</taxon>
        <taxon>Poales</taxon>
        <taxon>Poaceae</taxon>
        <taxon>BOP clade</taxon>
        <taxon>Pooideae</taxon>
        <taxon>Triticodae</taxon>
        <taxon>Triticeae</taxon>
        <taxon>Triticinae</taxon>
        <taxon>Aegilops</taxon>
    </lineage>
</organism>
<keyword evidence="3" id="KW-1185">Reference proteome</keyword>
<feature type="region of interest" description="Disordered" evidence="1">
    <location>
        <begin position="1"/>
        <end position="38"/>
    </location>
</feature>
<dbReference type="Proteomes" id="UP000015105">
    <property type="component" value="Chromosome 1D"/>
</dbReference>
<name>A0A452YU05_AEGTS</name>
<reference evidence="2" key="5">
    <citation type="journal article" date="2021" name="G3 (Bethesda)">
        <title>Aegilops tauschii genome assembly Aet v5.0 features greater sequence contiguity and improved annotation.</title>
        <authorList>
            <person name="Wang L."/>
            <person name="Zhu T."/>
            <person name="Rodriguez J.C."/>
            <person name="Deal K.R."/>
            <person name="Dubcovsky J."/>
            <person name="McGuire P.E."/>
            <person name="Lux T."/>
            <person name="Spannagl M."/>
            <person name="Mayer K.F.X."/>
            <person name="Baldrich P."/>
            <person name="Meyers B.C."/>
            <person name="Huo N."/>
            <person name="Gu Y.Q."/>
            <person name="Zhou H."/>
            <person name="Devos K.M."/>
            <person name="Bennetzen J.L."/>
            <person name="Unver T."/>
            <person name="Budak H."/>
            <person name="Gulick P.J."/>
            <person name="Galiba G."/>
            <person name="Kalapos B."/>
            <person name="Nelson D.R."/>
            <person name="Li P."/>
            <person name="You F.M."/>
            <person name="Luo M.C."/>
            <person name="Dvorak J."/>
        </authorList>
    </citation>
    <scope>NUCLEOTIDE SEQUENCE [LARGE SCALE GENOMIC DNA]</scope>
    <source>
        <strain evidence="2">cv. AL8/78</strain>
    </source>
</reference>
<proteinExistence type="predicted"/>
<dbReference type="AlphaFoldDB" id="A0A452YU05"/>
<evidence type="ECO:0000256" key="1">
    <source>
        <dbReference type="SAM" id="MobiDB-lite"/>
    </source>
</evidence>
<evidence type="ECO:0000313" key="2">
    <source>
        <dbReference type="EnsemblPlants" id="AET1Gv20533200.4"/>
    </source>
</evidence>
<reference evidence="2" key="3">
    <citation type="journal article" date="2017" name="Nature">
        <title>Genome sequence of the progenitor of the wheat D genome Aegilops tauschii.</title>
        <authorList>
            <person name="Luo M.C."/>
            <person name="Gu Y.Q."/>
            <person name="Puiu D."/>
            <person name="Wang H."/>
            <person name="Twardziok S.O."/>
            <person name="Deal K.R."/>
            <person name="Huo N."/>
            <person name="Zhu T."/>
            <person name="Wang L."/>
            <person name="Wang Y."/>
            <person name="McGuire P.E."/>
            <person name="Liu S."/>
            <person name="Long H."/>
            <person name="Ramasamy R.K."/>
            <person name="Rodriguez J.C."/>
            <person name="Van S.L."/>
            <person name="Yuan L."/>
            <person name="Wang Z."/>
            <person name="Xia Z."/>
            <person name="Xiao L."/>
            <person name="Anderson O.D."/>
            <person name="Ouyang S."/>
            <person name="Liang Y."/>
            <person name="Zimin A.V."/>
            <person name="Pertea G."/>
            <person name="Qi P."/>
            <person name="Bennetzen J.L."/>
            <person name="Dai X."/>
            <person name="Dawson M.W."/>
            <person name="Muller H.G."/>
            <person name="Kugler K."/>
            <person name="Rivarola-Duarte L."/>
            <person name="Spannagl M."/>
            <person name="Mayer K.F.X."/>
            <person name="Lu F.H."/>
            <person name="Bevan M.W."/>
            <person name="Leroy P."/>
            <person name="Li P."/>
            <person name="You F.M."/>
            <person name="Sun Q."/>
            <person name="Liu Z."/>
            <person name="Lyons E."/>
            <person name="Wicker T."/>
            <person name="Salzberg S.L."/>
            <person name="Devos K.M."/>
            <person name="Dvorak J."/>
        </authorList>
    </citation>
    <scope>NUCLEOTIDE SEQUENCE [LARGE SCALE GENOMIC DNA]</scope>
    <source>
        <strain evidence="2">cv. AL8/78</strain>
    </source>
</reference>
<dbReference type="Gramene" id="AET1Gv20533200.4">
    <property type="protein sequence ID" value="AET1Gv20533200.4"/>
    <property type="gene ID" value="AET1Gv20533200"/>
</dbReference>
<sequence length="63" mass="7558">MHHCHLEHGSDNVIAGGSSARHDDENEAGMEWRQSRRTRRVCTRQKDTNFYYMTIKRTRFDVY</sequence>
<evidence type="ECO:0000313" key="3">
    <source>
        <dbReference type="Proteomes" id="UP000015105"/>
    </source>
</evidence>
<accession>A0A452YU05</accession>
<reference evidence="3" key="2">
    <citation type="journal article" date="2017" name="Nat. Plants">
        <title>The Aegilops tauschii genome reveals multiple impacts of transposons.</title>
        <authorList>
            <person name="Zhao G."/>
            <person name="Zou C."/>
            <person name="Li K."/>
            <person name="Wang K."/>
            <person name="Li T."/>
            <person name="Gao L."/>
            <person name="Zhang X."/>
            <person name="Wang H."/>
            <person name="Yang Z."/>
            <person name="Liu X."/>
            <person name="Jiang W."/>
            <person name="Mao L."/>
            <person name="Kong X."/>
            <person name="Jiao Y."/>
            <person name="Jia J."/>
        </authorList>
    </citation>
    <scope>NUCLEOTIDE SEQUENCE [LARGE SCALE GENOMIC DNA]</scope>
    <source>
        <strain evidence="3">cv. AL8/78</strain>
    </source>
</reference>
<reference evidence="3" key="1">
    <citation type="journal article" date="2014" name="Science">
        <title>Ancient hybridizations among the ancestral genomes of bread wheat.</title>
        <authorList>
            <consortium name="International Wheat Genome Sequencing Consortium,"/>
            <person name="Marcussen T."/>
            <person name="Sandve S.R."/>
            <person name="Heier L."/>
            <person name="Spannagl M."/>
            <person name="Pfeifer M."/>
            <person name="Jakobsen K.S."/>
            <person name="Wulff B.B."/>
            <person name="Steuernagel B."/>
            <person name="Mayer K.F."/>
            <person name="Olsen O.A."/>
        </authorList>
    </citation>
    <scope>NUCLEOTIDE SEQUENCE [LARGE SCALE GENOMIC DNA]</scope>
    <source>
        <strain evidence="3">cv. AL8/78</strain>
    </source>
</reference>
<feature type="compositionally biased region" description="Basic and acidic residues" evidence="1">
    <location>
        <begin position="1"/>
        <end position="10"/>
    </location>
</feature>
<reference evidence="2" key="4">
    <citation type="submission" date="2019-03" db="UniProtKB">
        <authorList>
            <consortium name="EnsemblPlants"/>
        </authorList>
    </citation>
    <scope>IDENTIFICATION</scope>
</reference>
<dbReference type="EnsemblPlants" id="AET1Gv20533200.4">
    <property type="protein sequence ID" value="AET1Gv20533200.4"/>
    <property type="gene ID" value="AET1Gv20533200"/>
</dbReference>